<accession>A0ABP0GFZ4</accession>
<reference evidence="1 2" key="1">
    <citation type="submission" date="2024-02" db="EMBL/GenBank/DDBJ databases">
        <authorList>
            <person name="Daric V."/>
            <person name="Darras S."/>
        </authorList>
    </citation>
    <scope>NUCLEOTIDE SEQUENCE [LARGE SCALE GENOMIC DNA]</scope>
</reference>
<protein>
    <submittedName>
        <fullName evidence="1">Uncharacterized protein</fullName>
    </submittedName>
</protein>
<proteinExistence type="predicted"/>
<sequence length="154" mass="17624">MGKTTKDAEKLLQNETVENLCELLYNDDLHPNKDKLLTTLIATTKHQIWKARLTCVIDNKAFALDKLMKDVNKASLEMEISDDSSREITQHLSLLTAELQHYFPYTRSCPCITDPFSVDPADLPVGTGKQEELIACRRIRQQKKQRKECSAINF</sequence>
<evidence type="ECO:0000313" key="1">
    <source>
        <dbReference type="EMBL" id="CAK8689719.1"/>
    </source>
</evidence>
<dbReference type="Proteomes" id="UP001642483">
    <property type="component" value="Unassembled WGS sequence"/>
</dbReference>
<comment type="caution">
    <text evidence="1">The sequence shown here is derived from an EMBL/GenBank/DDBJ whole genome shotgun (WGS) entry which is preliminary data.</text>
</comment>
<organism evidence="1 2">
    <name type="scientific">Clavelina lepadiformis</name>
    <name type="common">Light-bulb sea squirt</name>
    <name type="synonym">Ascidia lepadiformis</name>
    <dbReference type="NCBI Taxonomy" id="159417"/>
    <lineage>
        <taxon>Eukaryota</taxon>
        <taxon>Metazoa</taxon>
        <taxon>Chordata</taxon>
        <taxon>Tunicata</taxon>
        <taxon>Ascidiacea</taxon>
        <taxon>Aplousobranchia</taxon>
        <taxon>Clavelinidae</taxon>
        <taxon>Clavelina</taxon>
    </lineage>
</organism>
<evidence type="ECO:0000313" key="2">
    <source>
        <dbReference type="Proteomes" id="UP001642483"/>
    </source>
</evidence>
<keyword evidence="2" id="KW-1185">Reference proteome</keyword>
<dbReference type="EMBL" id="CAWYQH010000108">
    <property type="protein sequence ID" value="CAK8689719.1"/>
    <property type="molecule type" value="Genomic_DNA"/>
</dbReference>
<gene>
    <name evidence="1" type="ORF">CVLEPA_LOCUS21685</name>
</gene>
<name>A0ABP0GFZ4_CLALP</name>